<accession>A0AAD6XLF5</accession>
<sequence>MGIKRRCEALGLPLPEMIVVDNCCQVEKEIHKALPDIQVCLDIYHFMMRYLAVILNGMNNPHRNEVAAAIRNAVLKNSASKGVLTQYWNKDEQKANMISIYERYSRRGGVWSAAAHAVHTAQLKHLDRGCLSRRNQDVASDGSRIEGSHKGWNSIQRASASGLELQNALCHDFVLRRNVRIAFGKKSGAKTSNLDPFVRSTFGSHHTRLVNHAASILNSILHTEAGKRPSGLLAQPLSPMLKDVPSGEIFGLVVSQYNSTSGGLIPIKSENPDDQLLNLILDTSMDPQDVLADLNIDPMLLLQPAAAISGSLISDPDPRILQHTPSVPVNKRKEPDTSALLENLSSPEINLDSVSIPPAKKQRASTDVQLSQEPRSLTTTDKAKGTHPFFSLSSAPTPTPPATKSTAFTANDVQISGLSKLLPLPTPSDSVMTRPTRSEKLFATLTGTDPNALSIGQGKEFYLFVDMREELRWKSSDMTSKKWAEATLLYNERLGISGAAKRPRALSDKLAELERSILNRIIKNDFKSRNGDEKFWRKHCFSVSLIKVDTGSTNTSARAVATCHRCGKIMYPGPNKSPENHKKGYCTDGFKQKSIGEEFAPWPQPTGLFTTGTEFHPIPFLTAIRDVYEKAVMEADSNISLEQEAFLSMLKNEGRVVTSTSGAVLFKLFSGYNIPPDDLTPSTLFTELNGCKYLRIDALRDTDLSEPSSSGSQPL</sequence>
<feature type="compositionally biased region" description="Polar residues" evidence="1">
    <location>
        <begin position="365"/>
        <end position="380"/>
    </location>
</feature>
<feature type="region of interest" description="Disordered" evidence="1">
    <location>
        <begin position="313"/>
        <end position="334"/>
    </location>
</feature>
<reference evidence="2" key="1">
    <citation type="submission" date="2023-03" db="EMBL/GenBank/DDBJ databases">
        <title>Massive genome expansion in bonnet fungi (Mycena s.s.) driven by repeated elements and novel gene families across ecological guilds.</title>
        <authorList>
            <consortium name="Lawrence Berkeley National Laboratory"/>
            <person name="Harder C.B."/>
            <person name="Miyauchi S."/>
            <person name="Viragh M."/>
            <person name="Kuo A."/>
            <person name="Thoen E."/>
            <person name="Andreopoulos B."/>
            <person name="Lu D."/>
            <person name="Skrede I."/>
            <person name="Drula E."/>
            <person name="Henrissat B."/>
            <person name="Morin E."/>
            <person name="Kohler A."/>
            <person name="Barry K."/>
            <person name="LaButti K."/>
            <person name="Morin E."/>
            <person name="Salamov A."/>
            <person name="Lipzen A."/>
            <person name="Mereny Z."/>
            <person name="Hegedus B."/>
            <person name="Baldrian P."/>
            <person name="Stursova M."/>
            <person name="Weitz H."/>
            <person name="Taylor A."/>
            <person name="Grigoriev I.V."/>
            <person name="Nagy L.G."/>
            <person name="Martin F."/>
            <person name="Kauserud H."/>
        </authorList>
    </citation>
    <scope>NUCLEOTIDE SEQUENCE</scope>
    <source>
        <strain evidence="2">CBHHK173m</strain>
    </source>
</reference>
<name>A0AAD6XLF5_9AGAR</name>
<comment type="caution">
    <text evidence="2">The sequence shown here is derived from an EMBL/GenBank/DDBJ whole genome shotgun (WGS) entry which is preliminary data.</text>
</comment>
<dbReference type="Proteomes" id="UP001222325">
    <property type="component" value="Unassembled WGS sequence"/>
</dbReference>
<organism evidence="2 3">
    <name type="scientific">Mycena belliarum</name>
    <dbReference type="NCBI Taxonomy" id="1033014"/>
    <lineage>
        <taxon>Eukaryota</taxon>
        <taxon>Fungi</taxon>
        <taxon>Dikarya</taxon>
        <taxon>Basidiomycota</taxon>
        <taxon>Agaricomycotina</taxon>
        <taxon>Agaricomycetes</taxon>
        <taxon>Agaricomycetidae</taxon>
        <taxon>Agaricales</taxon>
        <taxon>Marasmiineae</taxon>
        <taxon>Mycenaceae</taxon>
        <taxon>Mycena</taxon>
    </lineage>
</organism>
<dbReference type="AlphaFoldDB" id="A0AAD6XLF5"/>
<feature type="compositionally biased region" description="Low complexity" evidence="1">
    <location>
        <begin position="388"/>
        <end position="405"/>
    </location>
</feature>
<evidence type="ECO:0008006" key="4">
    <source>
        <dbReference type="Google" id="ProtNLM"/>
    </source>
</evidence>
<feature type="region of interest" description="Disordered" evidence="1">
    <location>
        <begin position="350"/>
        <end position="405"/>
    </location>
</feature>
<evidence type="ECO:0000313" key="3">
    <source>
        <dbReference type="Proteomes" id="UP001222325"/>
    </source>
</evidence>
<dbReference type="EMBL" id="JARJCN010000060">
    <property type="protein sequence ID" value="KAJ7079416.1"/>
    <property type="molecule type" value="Genomic_DNA"/>
</dbReference>
<evidence type="ECO:0000256" key="1">
    <source>
        <dbReference type="SAM" id="MobiDB-lite"/>
    </source>
</evidence>
<proteinExistence type="predicted"/>
<evidence type="ECO:0000313" key="2">
    <source>
        <dbReference type="EMBL" id="KAJ7079416.1"/>
    </source>
</evidence>
<keyword evidence="3" id="KW-1185">Reference proteome</keyword>
<gene>
    <name evidence="2" type="ORF">B0H15DRAFT_914092</name>
</gene>
<protein>
    <recommendedName>
        <fullName evidence="4">Transposase</fullName>
    </recommendedName>
</protein>